<dbReference type="PANTHER" id="PTHR43649">
    <property type="entry name" value="ARABINOSE-BINDING PROTEIN-RELATED"/>
    <property type="match status" value="1"/>
</dbReference>
<keyword evidence="3" id="KW-1185">Reference proteome</keyword>
<gene>
    <name evidence="2" type="ORF">ACFOUW_06845</name>
</gene>
<dbReference type="InterPro" id="IPR006059">
    <property type="entry name" value="SBP"/>
</dbReference>
<dbReference type="PROSITE" id="PS51257">
    <property type="entry name" value="PROKAR_LIPOPROTEIN"/>
    <property type="match status" value="1"/>
</dbReference>
<dbReference type="PANTHER" id="PTHR43649:SF32">
    <property type="entry name" value="SUGAR BINDING SECRETED PROTEIN"/>
    <property type="match status" value="1"/>
</dbReference>
<dbReference type="InterPro" id="IPR006311">
    <property type="entry name" value="TAT_signal"/>
</dbReference>
<dbReference type="CDD" id="cd13585">
    <property type="entry name" value="PBP2_TMBP_like"/>
    <property type="match status" value="1"/>
</dbReference>
<sequence length="434" mass="46827">MTPRGLSRRHLLGAAAGTAAGALLAACGLSRDGALGDGTGEIMVWTWPDNDRTFLETIPAFERKFPKIKVNVQGFSGAFGGSYNTKVLGALVSGSGPDVAMVEITSVSNFASKPGFVDLKKPPFNAGEVADKYADFSWKYVADQNSGRIFALPKNTGPGGMFYRRDVFEQAGLPTEPDDVHEALEDWPTFVEQGRKVAKKGERWLLDAPDTLIRVLQAQNGVSYFDESGQPQLDSDVVVDALEFAIGLQKDGLLAPDMSSQERGAAINAGNIVTFLSGNWFGGLIKAQYAPDSAGKWGVALAPATNGVSAFNYGGDFIGVLQSSRNQLAAWEFCKWVTQDSESLDAMYQRDLYPAWKTAWQEPWINKPDPFYANQNVNTVFSEVSATMKPPVTNPNDTIANTALSTAVNDVVHNVRSVRDALARAQADVEGKLA</sequence>
<dbReference type="Gene3D" id="3.40.190.10">
    <property type="entry name" value="Periplasmic binding protein-like II"/>
    <property type="match status" value="1"/>
</dbReference>
<dbReference type="InterPro" id="IPR050490">
    <property type="entry name" value="Bact_solute-bd_prot1"/>
</dbReference>
<evidence type="ECO:0000313" key="3">
    <source>
        <dbReference type="Proteomes" id="UP001595699"/>
    </source>
</evidence>
<evidence type="ECO:0000256" key="1">
    <source>
        <dbReference type="SAM" id="SignalP"/>
    </source>
</evidence>
<reference evidence="3" key="1">
    <citation type="journal article" date="2019" name="Int. J. Syst. Evol. Microbiol.">
        <title>The Global Catalogue of Microorganisms (GCM) 10K type strain sequencing project: providing services to taxonomists for standard genome sequencing and annotation.</title>
        <authorList>
            <consortium name="The Broad Institute Genomics Platform"/>
            <consortium name="The Broad Institute Genome Sequencing Center for Infectious Disease"/>
            <person name="Wu L."/>
            <person name="Ma J."/>
        </authorList>
    </citation>
    <scope>NUCLEOTIDE SEQUENCE [LARGE SCALE GENOMIC DNA]</scope>
    <source>
        <strain evidence="3">CGMCC 4.7241</strain>
    </source>
</reference>
<feature type="chain" id="PRO_5045062092" evidence="1">
    <location>
        <begin position="26"/>
        <end position="434"/>
    </location>
</feature>
<dbReference type="RefSeq" id="WP_205122409.1">
    <property type="nucleotide sequence ID" value="NZ_JAFBCM010000001.1"/>
</dbReference>
<dbReference type="SUPFAM" id="SSF53850">
    <property type="entry name" value="Periplasmic binding protein-like II"/>
    <property type="match status" value="1"/>
</dbReference>
<dbReference type="Proteomes" id="UP001595699">
    <property type="component" value="Unassembled WGS sequence"/>
</dbReference>
<dbReference type="PROSITE" id="PS51318">
    <property type="entry name" value="TAT"/>
    <property type="match status" value="1"/>
</dbReference>
<dbReference type="Pfam" id="PF01547">
    <property type="entry name" value="SBP_bac_1"/>
    <property type="match status" value="1"/>
</dbReference>
<feature type="signal peptide" evidence="1">
    <location>
        <begin position="1"/>
        <end position="25"/>
    </location>
</feature>
<accession>A0ABV7Y6Z6</accession>
<evidence type="ECO:0000313" key="2">
    <source>
        <dbReference type="EMBL" id="MFC3760549.1"/>
    </source>
</evidence>
<keyword evidence="1" id="KW-0732">Signal</keyword>
<protein>
    <submittedName>
        <fullName evidence="2">ABC transporter substrate-binding protein</fullName>
    </submittedName>
</protein>
<dbReference type="EMBL" id="JBHRZH010000005">
    <property type="protein sequence ID" value="MFC3760549.1"/>
    <property type="molecule type" value="Genomic_DNA"/>
</dbReference>
<name>A0ABV7Y6Z6_9ACTN</name>
<comment type="caution">
    <text evidence="2">The sequence shown here is derived from an EMBL/GenBank/DDBJ whole genome shotgun (WGS) entry which is preliminary data.</text>
</comment>
<organism evidence="2 3">
    <name type="scientific">Tenggerimyces flavus</name>
    <dbReference type="NCBI Taxonomy" id="1708749"/>
    <lineage>
        <taxon>Bacteria</taxon>
        <taxon>Bacillati</taxon>
        <taxon>Actinomycetota</taxon>
        <taxon>Actinomycetes</taxon>
        <taxon>Propionibacteriales</taxon>
        <taxon>Nocardioidaceae</taxon>
        <taxon>Tenggerimyces</taxon>
    </lineage>
</organism>
<proteinExistence type="predicted"/>